<keyword evidence="2" id="KW-0328">Glycosyltransferase</keyword>
<proteinExistence type="inferred from homology"/>
<evidence type="ECO:0000313" key="6">
    <source>
        <dbReference type="EMBL" id="KAJ2905258.1"/>
    </source>
</evidence>
<dbReference type="PANTHER" id="PTHR31306:SF10">
    <property type="entry name" value="ALPHA-1,6-MANNOSYLTRANSFERASE MNN11-RELATED"/>
    <property type="match status" value="1"/>
</dbReference>
<dbReference type="InterPro" id="IPR008630">
    <property type="entry name" value="Glyco_trans_34"/>
</dbReference>
<keyword evidence="3" id="KW-0808">Transferase</keyword>
<dbReference type="InterPro" id="IPR029044">
    <property type="entry name" value="Nucleotide-diphossugar_trans"/>
</dbReference>
<dbReference type="Pfam" id="PF05637">
    <property type="entry name" value="Glyco_transf_34"/>
    <property type="match status" value="1"/>
</dbReference>
<evidence type="ECO:0000256" key="1">
    <source>
        <dbReference type="ARBA" id="ARBA00005664"/>
    </source>
</evidence>
<feature type="transmembrane region" description="Helical" evidence="5">
    <location>
        <begin position="31"/>
        <end position="47"/>
    </location>
</feature>
<dbReference type="GO" id="GO:0006487">
    <property type="term" value="P:protein N-linked glycosylation"/>
    <property type="evidence" value="ECO:0007669"/>
    <property type="project" value="TreeGrafter"/>
</dbReference>
<dbReference type="Gene3D" id="3.90.550.10">
    <property type="entry name" value="Spore Coat Polysaccharide Biosynthesis Protein SpsA, Chain A"/>
    <property type="match status" value="1"/>
</dbReference>
<sequence>MHLAYPPRKSSTAGKYMPRQKMPRISRNKKTAIIIGSILVFFWWLLFSGSKRTSVHPSASKGVAEHFPTGKPSVVMVTVLDTSFPKEYTDSIKQNREEYANMHGYGTLISKVGDYDLHGSPFSWSKVVAMRHAMAKYPDAKWIWYLDQDGFIMDPKTRLHDLISDKALEQAMIKDQPVVPPDSIIKTFTHLKGQEVELVLTQDKDGISVGSFAVRNGEWAKFMLDTWYDPMYRSYNFQKAEIHAMEHILQWHPTLLSKLAVIPQKLINAYQTEKDGDQFQDGDFVLRLTGCTKGDGEKSCDREGGRIAQKWRTAFKNA</sequence>
<dbReference type="FunFam" id="3.90.550.10:FF:000149">
    <property type="entry name" value="Alpha-1,6-mannosyltransferase subunit"/>
    <property type="match status" value="1"/>
</dbReference>
<evidence type="ECO:0000256" key="5">
    <source>
        <dbReference type="SAM" id="Phobius"/>
    </source>
</evidence>
<dbReference type="PANTHER" id="PTHR31306">
    <property type="entry name" value="ALPHA-1,6-MANNOSYLTRANSFERASE MNN11-RELATED"/>
    <property type="match status" value="1"/>
</dbReference>
<keyword evidence="7" id="KW-1185">Reference proteome</keyword>
<keyword evidence="5" id="KW-0812">Transmembrane</keyword>
<evidence type="ECO:0000256" key="4">
    <source>
        <dbReference type="SAM" id="MobiDB-lite"/>
    </source>
</evidence>
<organism evidence="6 7">
    <name type="scientific">Zalerion maritima</name>
    <dbReference type="NCBI Taxonomy" id="339359"/>
    <lineage>
        <taxon>Eukaryota</taxon>
        <taxon>Fungi</taxon>
        <taxon>Dikarya</taxon>
        <taxon>Ascomycota</taxon>
        <taxon>Pezizomycotina</taxon>
        <taxon>Sordariomycetes</taxon>
        <taxon>Lulworthiomycetidae</taxon>
        <taxon>Lulworthiales</taxon>
        <taxon>Lulworthiaceae</taxon>
        <taxon>Zalerion</taxon>
    </lineage>
</organism>
<name>A0AAD5RVV4_9PEZI</name>
<evidence type="ECO:0000313" key="7">
    <source>
        <dbReference type="Proteomes" id="UP001201980"/>
    </source>
</evidence>
<dbReference type="EMBL" id="JAKWBI020000035">
    <property type="protein sequence ID" value="KAJ2905258.1"/>
    <property type="molecule type" value="Genomic_DNA"/>
</dbReference>
<keyword evidence="5" id="KW-0472">Membrane</keyword>
<dbReference type="Proteomes" id="UP001201980">
    <property type="component" value="Unassembled WGS sequence"/>
</dbReference>
<dbReference type="GO" id="GO:0000009">
    <property type="term" value="F:alpha-1,6-mannosyltransferase activity"/>
    <property type="evidence" value="ECO:0007669"/>
    <property type="project" value="TreeGrafter"/>
</dbReference>
<comment type="similarity">
    <text evidence="1">Belongs to the glycosyltransferase 34 family.</text>
</comment>
<comment type="caution">
    <text evidence="6">The sequence shown here is derived from an EMBL/GenBank/DDBJ whole genome shotgun (WGS) entry which is preliminary data.</text>
</comment>
<protein>
    <submittedName>
        <fullName evidence="6">Glycosyltransferase family 34 protein</fullName>
    </submittedName>
</protein>
<accession>A0AAD5RVV4</accession>
<dbReference type="AlphaFoldDB" id="A0AAD5RVV4"/>
<dbReference type="GO" id="GO:0000136">
    <property type="term" value="C:mannan polymerase complex"/>
    <property type="evidence" value="ECO:0007669"/>
    <property type="project" value="TreeGrafter"/>
</dbReference>
<evidence type="ECO:0000256" key="2">
    <source>
        <dbReference type="ARBA" id="ARBA00022676"/>
    </source>
</evidence>
<feature type="region of interest" description="Disordered" evidence="4">
    <location>
        <begin position="1"/>
        <end position="22"/>
    </location>
</feature>
<gene>
    <name evidence="6" type="ORF">MKZ38_005960</name>
</gene>
<evidence type="ECO:0000256" key="3">
    <source>
        <dbReference type="ARBA" id="ARBA00022679"/>
    </source>
</evidence>
<reference evidence="6" key="1">
    <citation type="submission" date="2022-07" db="EMBL/GenBank/DDBJ databases">
        <title>Draft genome sequence of Zalerion maritima ATCC 34329, a (micro)plastics degrading marine fungus.</title>
        <authorList>
            <person name="Paco A."/>
            <person name="Goncalves M.F.M."/>
            <person name="Rocha-Santos T.A.P."/>
            <person name="Alves A."/>
        </authorList>
    </citation>
    <scope>NUCLEOTIDE SEQUENCE</scope>
    <source>
        <strain evidence="6">ATCC 34329</strain>
    </source>
</reference>
<keyword evidence="5" id="KW-1133">Transmembrane helix</keyword>